<organism evidence="7 8">
    <name type="scientific">Scyliorhinus torazame</name>
    <name type="common">Cloudy catshark</name>
    <name type="synonym">Catulus torazame</name>
    <dbReference type="NCBI Taxonomy" id="75743"/>
    <lineage>
        <taxon>Eukaryota</taxon>
        <taxon>Metazoa</taxon>
        <taxon>Chordata</taxon>
        <taxon>Craniata</taxon>
        <taxon>Vertebrata</taxon>
        <taxon>Chondrichthyes</taxon>
        <taxon>Elasmobranchii</taxon>
        <taxon>Galeomorphii</taxon>
        <taxon>Galeoidea</taxon>
        <taxon>Carcharhiniformes</taxon>
        <taxon>Scyliorhinidae</taxon>
        <taxon>Scyliorhinus</taxon>
    </lineage>
</organism>
<feature type="domain" description="G-protein coupled receptors family 1 profile" evidence="6">
    <location>
        <begin position="73"/>
        <end position="326"/>
    </location>
</feature>
<feature type="transmembrane region" description="Helical" evidence="5">
    <location>
        <begin position="59"/>
        <end position="84"/>
    </location>
</feature>
<evidence type="ECO:0000313" key="8">
    <source>
        <dbReference type="Proteomes" id="UP000288216"/>
    </source>
</evidence>
<protein>
    <recommendedName>
        <fullName evidence="6">G-protein coupled receptors family 1 profile domain-containing protein</fullName>
    </recommendedName>
</protein>
<dbReference type="OMA" id="MHNTVLF"/>
<dbReference type="GO" id="GO:0004930">
    <property type="term" value="F:G protein-coupled receptor activity"/>
    <property type="evidence" value="ECO:0007669"/>
    <property type="project" value="InterPro"/>
</dbReference>
<dbReference type="Gene3D" id="1.20.1070.10">
    <property type="entry name" value="Rhodopsin 7-helix transmembrane proteins"/>
    <property type="match status" value="1"/>
</dbReference>
<dbReference type="Pfam" id="PF00001">
    <property type="entry name" value="7tm_1"/>
    <property type="match status" value="1"/>
</dbReference>
<evidence type="ECO:0000313" key="7">
    <source>
        <dbReference type="EMBL" id="GCB75356.1"/>
    </source>
</evidence>
<dbReference type="GO" id="GO:0005549">
    <property type="term" value="F:odorant binding"/>
    <property type="evidence" value="ECO:0007669"/>
    <property type="project" value="TreeGrafter"/>
</dbReference>
<feature type="transmembrane region" description="Helical" evidence="5">
    <location>
        <begin position="202"/>
        <end position="220"/>
    </location>
</feature>
<name>A0A401PQE3_SCYTO</name>
<keyword evidence="4 5" id="KW-0472">Membrane</keyword>
<keyword evidence="2 5" id="KW-0812">Transmembrane</keyword>
<accession>A0A401PQE3</accession>
<dbReference type="PANTHER" id="PTHR26451:SF928">
    <property type="entry name" value="G-PROTEIN COUPLED RECEPTOR 148-RELATED"/>
    <property type="match status" value="1"/>
</dbReference>
<dbReference type="PRINTS" id="PR00237">
    <property type="entry name" value="GPCRRHODOPSN"/>
</dbReference>
<evidence type="ECO:0000256" key="4">
    <source>
        <dbReference type="ARBA" id="ARBA00023136"/>
    </source>
</evidence>
<dbReference type="OrthoDB" id="8856247at2759"/>
<dbReference type="PROSITE" id="PS50262">
    <property type="entry name" value="G_PROTEIN_RECEP_F1_2"/>
    <property type="match status" value="1"/>
</dbReference>
<dbReference type="GO" id="GO:0016020">
    <property type="term" value="C:membrane"/>
    <property type="evidence" value="ECO:0007669"/>
    <property type="project" value="UniProtKB-SubCell"/>
</dbReference>
<dbReference type="PANTHER" id="PTHR26451">
    <property type="entry name" value="G_PROTEIN_RECEP_F1_2 DOMAIN-CONTAINING PROTEIN"/>
    <property type="match status" value="1"/>
</dbReference>
<evidence type="ECO:0000256" key="5">
    <source>
        <dbReference type="SAM" id="Phobius"/>
    </source>
</evidence>
<feature type="transmembrane region" description="Helical" evidence="5">
    <location>
        <begin position="269"/>
        <end position="292"/>
    </location>
</feature>
<dbReference type="SUPFAM" id="SSF81321">
    <property type="entry name" value="Family A G protein-coupled receptor-like"/>
    <property type="match status" value="1"/>
</dbReference>
<dbReference type="InterPro" id="IPR052921">
    <property type="entry name" value="GPCR1_Superfamily_Member"/>
</dbReference>
<evidence type="ECO:0000256" key="1">
    <source>
        <dbReference type="ARBA" id="ARBA00004370"/>
    </source>
</evidence>
<evidence type="ECO:0000256" key="3">
    <source>
        <dbReference type="ARBA" id="ARBA00022989"/>
    </source>
</evidence>
<gene>
    <name evidence="7" type="ORF">scyTo_0018208</name>
</gene>
<dbReference type="Proteomes" id="UP000288216">
    <property type="component" value="Unassembled WGS sequence"/>
</dbReference>
<dbReference type="AlphaFoldDB" id="A0A401PQE3"/>
<reference evidence="7 8" key="1">
    <citation type="journal article" date="2018" name="Nat. Ecol. Evol.">
        <title>Shark genomes provide insights into elasmobranch evolution and the origin of vertebrates.</title>
        <authorList>
            <person name="Hara Y"/>
            <person name="Yamaguchi K"/>
            <person name="Onimaru K"/>
            <person name="Kadota M"/>
            <person name="Koyanagi M"/>
            <person name="Keeley SD"/>
            <person name="Tatsumi K"/>
            <person name="Tanaka K"/>
            <person name="Motone F"/>
            <person name="Kageyama Y"/>
            <person name="Nozu R"/>
            <person name="Adachi N"/>
            <person name="Nishimura O"/>
            <person name="Nakagawa R"/>
            <person name="Tanegashima C"/>
            <person name="Kiyatake I"/>
            <person name="Matsumoto R"/>
            <person name="Murakumo K"/>
            <person name="Nishida K"/>
            <person name="Terakita A"/>
            <person name="Kuratani S"/>
            <person name="Sato K"/>
            <person name="Hyodo S Kuraku.S."/>
        </authorList>
    </citation>
    <scope>NUCLEOTIDE SEQUENCE [LARGE SCALE GENOMIC DNA]</scope>
</reference>
<evidence type="ECO:0000259" key="6">
    <source>
        <dbReference type="PROSITE" id="PS50262"/>
    </source>
</evidence>
<comment type="subcellular location">
    <subcellularLocation>
        <location evidence="1">Membrane</location>
    </subcellularLocation>
</comment>
<feature type="transmembrane region" description="Helical" evidence="5">
    <location>
        <begin position="130"/>
        <end position="151"/>
    </location>
</feature>
<dbReference type="CDD" id="cd00637">
    <property type="entry name" value="7tm_classA_rhodopsin-like"/>
    <property type="match status" value="1"/>
</dbReference>
<dbReference type="GO" id="GO:0004984">
    <property type="term" value="F:olfactory receptor activity"/>
    <property type="evidence" value="ECO:0007669"/>
    <property type="project" value="TreeGrafter"/>
</dbReference>
<keyword evidence="3 5" id="KW-1133">Transmembrane helix</keyword>
<sequence length="353" mass="39717">MNLSKCERCDSYKVLHPLGEDVVTVQFSANVSHPEDLYLQYNVIQAWVNALGHSKTDILMIPLVVCLFASLLATPLVLLAIFSNNNLRQETRYLLLANTLLNDLIYSILNTFIVILNAAGVGMPKVVCETLLYVLTVVYCNGILTVTATVVDTYVAVGWPLRYTSLLPHTRTIKIIICIWIISAVVPTVIYIITLGTEQHPFSTLSICILPLIFVLSILHAPLLKIYYSFTIIYFLICLILISSCYVMLYCKTKASGIWGGNSRARHTYVIHSVLFVFYFFPLLVLVAGAALQELHLVSNMTGLWISLSMTNMLMMLPKAVSPYVYALRYREITKTIRSLSMLRHVRRINPTG</sequence>
<comment type="caution">
    <text evidence="7">The sequence shown here is derived from an EMBL/GenBank/DDBJ whole genome shotgun (WGS) entry which is preliminary data.</text>
</comment>
<keyword evidence="8" id="KW-1185">Reference proteome</keyword>
<dbReference type="STRING" id="75743.A0A401PQE3"/>
<feature type="transmembrane region" description="Helical" evidence="5">
    <location>
        <begin position="104"/>
        <end position="123"/>
    </location>
</feature>
<proteinExistence type="predicted"/>
<evidence type="ECO:0000256" key="2">
    <source>
        <dbReference type="ARBA" id="ARBA00022692"/>
    </source>
</evidence>
<dbReference type="InterPro" id="IPR000276">
    <property type="entry name" value="GPCR_Rhodpsn"/>
</dbReference>
<feature type="transmembrane region" description="Helical" evidence="5">
    <location>
        <begin position="171"/>
        <end position="195"/>
    </location>
</feature>
<feature type="transmembrane region" description="Helical" evidence="5">
    <location>
        <begin position="304"/>
        <end position="328"/>
    </location>
</feature>
<feature type="transmembrane region" description="Helical" evidence="5">
    <location>
        <begin position="226"/>
        <end position="249"/>
    </location>
</feature>
<dbReference type="EMBL" id="BFAA01012459">
    <property type="protein sequence ID" value="GCB75356.1"/>
    <property type="molecule type" value="Genomic_DNA"/>
</dbReference>
<dbReference type="InterPro" id="IPR017452">
    <property type="entry name" value="GPCR_Rhodpsn_7TM"/>
</dbReference>